<evidence type="ECO:0000256" key="1">
    <source>
        <dbReference type="SAM" id="Phobius"/>
    </source>
</evidence>
<dbReference type="AlphaFoldDB" id="A0A941DUA6"/>
<keyword evidence="1" id="KW-0472">Membrane</keyword>
<proteinExistence type="predicted"/>
<sequence length="158" mass="18613">MSKWFYMNLVLLLMAIWQVVKPFSFPIFSLPILFGLIGFLLFLFNWTRNAVFSTIRNVPERKTKIKLANLSKKVMPYHRWIGTAALVFILLHAVFVLHWYSFSFQNMKMLAGLLAFVNLILMVLTGWWRLVKPTGRMRQIHLRLGISLFFIISLHLLL</sequence>
<feature type="transmembrane region" description="Helical" evidence="1">
    <location>
        <begin position="140"/>
        <end position="157"/>
    </location>
</feature>
<keyword evidence="1 2" id="KW-0812">Transmembrane</keyword>
<name>A0A941DUA6_9BACI</name>
<accession>A0A941DUA6</accession>
<evidence type="ECO:0000313" key="3">
    <source>
        <dbReference type="Proteomes" id="UP000675284"/>
    </source>
</evidence>
<dbReference type="Proteomes" id="UP000675284">
    <property type="component" value="Unassembled WGS sequence"/>
</dbReference>
<organism evidence="2 3">
    <name type="scientific">Virgibacillus salarius</name>
    <dbReference type="NCBI Taxonomy" id="447199"/>
    <lineage>
        <taxon>Bacteria</taxon>
        <taxon>Bacillati</taxon>
        <taxon>Bacillota</taxon>
        <taxon>Bacilli</taxon>
        <taxon>Bacillales</taxon>
        <taxon>Bacillaceae</taxon>
        <taxon>Virgibacillus</taxon>
    </lineage>
</organism>
<gene>
    <name evidence="2" type="ORF">KCX74_15185</name>
</gene>
<evidence type="ECO:0000313" key="2">
    <source>
        <dbReference type="EMBL" id="MBR7797379.1"/>
    </source>
</evidence>
<feature type="transmembrane region" description="Helical" evidence="1">
    <location>
        <begin position="109"/>
        <end position="128"/>
    </location>
</feature>
<dbReference type="EMBL" id="JAGSOT010000052">
    <property type="protein sequence ID" value="MBR7797379.1"/>
    <property type="molecule type" value="Genomic_DNA"/>
</dbReference>
<feature type="transmembrane region" description="Helical" evidence="1">
    <location>
        <begin position="32"/>
        <end position="55"/>
    </location>
</feature>
<feature type="transmembrane region" description="Helical" evidence="1">
    <location>
        <begin position="76"/>
        <end position="97"/>
    </location>
</feature>
<dbReference type="RefSeq" id="WP_026682746.1">
    <property type="nucleotide sequence ID" value="NZ_BAAACY010000176.1"/>
</dbReference>
<protein>
    <submittedName>
        <fullName evidence="2">Ferric reductase-like transmembrane domain-containing protein</fullName>
    </submittedName>
</protein>
<reference evidence="2" key="1">
    <citation type="submission" date="2021-04" db="EMBL/GenBank/DDBJ databases">
        <title>Isolation and polyphasic classification of algal microorganism.</title>
        <authorList>
            <person name="Wang S."/>
        </authorList>
    </citation>
    <scope>NUCLEOTIDE SEQUENCE</scope>
    <source>
        <strain evidence="2">720a</strain>
    </source>
</reference>
<comment type="caution">
    <text evidence="2">The sequence shown here is derived from an EMBL/GenBank/DDBJ whole genome shotgun (WGS) entry which is preliminary data.</text>
</comment>
<keyword evidence="3" id="KW-1185">Reference proteome</keyword>
<keyword evidence="1" id="KW-1133">Transmembrane helix</keyword>